<evidence type="ECO:0000259" key="2">
    <source>
        <dbReference type="Pfam" id="PF14018"/>
    </source>
</evidence>
<dbReference type="RefSeq" id="WP_207940246.1">
    <property type="nucleotide sequence ID" value="NZ_CP147251.1"/>
</dbReference>
<feature type="transmembrane region" description="Helical" evidence="1">
    <location>
        <begin position="53"/>
        <end position="72"/>
    </location>
</feature>
<sequence length="145" mass="17136">MQNRRLLGRERSVLLVVVLTLITCGIYFFVWMYQVTKELTEYTEDYRLSPGLAVVFTLLTCGFYTLYWWYRINNLMMTAQHETGYQVMADNKWLFLLCSVVGFSIINMAIIQSDLNLLWERAEVAEEPPIEETPFQSSDDEWTDY</sequence>
<dbReference type="EMBL" id="CP147251">
    <property type="protein sequence ID" value="WYJ77640.1"/>
    <property type="molecule type" value="Genomic_DNA"/>
</dbReference>
<dbReference type="Proteomes" id="UP000664701">
    <property type="component" value="Chromosome"/>
</dbReference>
<proteinExistence type="predicted"/>
<evidence type="ECO:0000313" key="4">
    <source>
        <dbReference type="Proteomes" id="UP000664701"/>
    </source>
</evidence>
<dbReference type="InterPro" id="IPR025328">
    <property type="entry name" value="DUF4234"/>
</dbReference>
<name>A0ABZ2SPD1_9ENTE</name>
<keyword evidence="4" id="KW-1185">Reference proteome</keyword>
<feature type="transmembrane region" description="Helical" evidence="1">
    <location>
        <begin position="93"/>
        <end position="111"/>
    </location>
</feature>
<accession>A0ABZ2SPD1</accession>
<keyword evidence="1" id="KW-0812">Transmembrane</keyword>
<organism evidence="3 4">
    <name type="scientific">Candidatus Enterococcus lowellii</name>
    <dbReference type="NCBI Taxonomy" id="2230877"/>
    <lineage>
        <taxon>Bacteria</taxon>
        <taxon>Bacillati</taxon>
        <taxon>Bacillota</taxon>
        <taxon>Bacilli</taxon>
        <taxon>Lactobacillales</taxon>
        <taxon>Enterococcaceae</taxon>
        <taxon>Enterococcus</taxon>
    </lineage>
</organism>
<keyword evidence="1" id="KW-1133">Transmembrane helix</keyword>
<dbReference type="Pfam" id="PF14018">
    <property type="entry name" value="DUF4234"/>
    <property type="match status" value="1"/>
</dbReference>
<feature type="domain" description="DUF4234" evidence="2">
    <location>
        <begin position="11"/>
        <end position="72"/>
    </location>
</feature>
<gene>
    <name evidence="3" type="ORF">DOK78_002278</name>
</gene>
<keyword evidence="1" id="KW-0472">Membrane</keyword>
<feature type="transmembrane region" description="Helical" evidence="1">
    <location>
        <begin position="12"/>
        <end position="33"/>
    </location>
</feature>
<evidence type="ECO:0000313" key="3">
    <source>
        <dbReference type="EMBL" id="WYJ77640.1"/>
    </source>
</evidence>
<reference evidence="3 4" key="1">
    <citation type="submission" date="2024-03" db="EMBL/GenBank/DDBJ databases">
        <title>The Genome Sequence of Enterococcus sp. DIV2402.</title>
        <authorList>
            <consortium name="The Broad Institute Genomics Platform"/>
            <consortium name="The Broad Institute Microbial Omics Core"/>
            <consortium name="The Broad Institute Genomic Center for Infectious Diseases"/>
            <person name="Earl A."/>
            <person name="Manson A."/>
            <person name="Gilmore M."/>
            <person name="Schwartman J."/>
            <person name="Shea T."/>
            <person name="Abouelleil A."/>
            <person name="Cao P."/>
            <person name="Chapman S."/>
            <person name="Cusick C."/>
            <person name="Young S."/>
            <person name="Neafsey D."/>
            <person name="Nusbaum C."/>
            <person name="Birren B."/>
        </authorList>
    </citation>
    <scope>NUCLEOTIDE SEQUENCE [LARGE SCALE GENOMIC DNA]</scope>
    <source>
        <strain evidence="3 4">DIV2402</strain>
    </source>
</reference>
<evidence type="ECO:0000256" key="1">
    <source>
        <dbReference type="SAM" id="Phobius"/>
    </source>
</evidence>
<protein>
    <recommendedName>
        <fullName evidence="2">DUF4234 domain-containing protein</fullName>
    </recommendedName>
</protein>